<feature type="compositionally biased region" description="Low complexity" evidence="1">
    <location>
        <begin position="92"/>
        <end position="101"/>
    </location>
</feature>
<feature type="compositionally biased region" description="Low complexity" evidence="1">
    <location>
        <begin position="121"/>
        <end position="133"/>
    </location>
</feature>
<dbReference type="EMBL" id="CAJPVI010000064">
    <property type="protein sequence ID" value="CAG2159763.1"/>
    <property type="molecule type" value="Genomic_DNA"/>
</dbReference>
<name>A0ABM8TTR0_9BURK</name>
<sequence>MDIREIQKMHQQYAQAPITIDMDPTNVQVLSASSGDSSPASPGSLVRSARKAVNDNVKIVGIIALVAMVSLPVGMMLASTKKRPDLAPPASAPAQSVAAASKESPAPDATERVQWPERPGVASAAAAPLPVAAQKDPRAVERAQQPSSPRETHKAAMAPRPTAPQPVKAEAAATDIKLF</sequence>
<comment type="caution">
    <text evidence="3">The sequence shown here is derived from an EMBL/GenBank/DDBJ whole genome shotgun (WGS) entry which is preliminary data.</text>
</comment>
<reference evidence="3 4" key="1">
    <citation type="submission" date="2021-03" db="EMBL/GenBank/DDBJ databases">
        <authorList>
            <person name="Peeters C."/>
        </authorList>
    </citation>
    <scope>NUCLEOTIDE SEQUENCE [LARGE SCALE GENOMIC DNA]</scope>
    <source>
        <strain evidence="3 4">LMG 26411</strain>
    </source>
</reference>
<evidence type="ECO:0000313" key="3">
    <source>
        <dbReference type="EMBL" id="CAG2159763.1"/>
    </source>
</evidence>
<gene>
    <name evidence="3" type="ORF">LMG26411_06959</name>
</gene>
<feature type="transmembrane region" description="Helical" evidence="2">
    <location>
        <begin position="57"/>
        <end position="78"/>
    </location>
</feature>
<dbReference type="RefSeq" id="WP_211957732.1">
    <property type="nucleotide sequence ID" value="NZ_CAJPVI010000064.1"/>
</dbReference>
<proteinExistence type="predicted"/>
<dbReference type="Proteomes" id="UP000672657">
    <property type="component" value="Unassembled WGS sequence"/>
</dbReference>
<evidence type="ECO:0000256" key="2">
    <source>
        <dbReference type="SAM" id="Phobius"/>
    </source>
</evidence>
<evidence type="ECO:0000256" key="1">
    <source>
        <dbReference type="SAM" id="MobiDB-lite"/>
    </source>
</evidence>
<accession>A0ABM8TTR0</accession>
<keyword evidence="4" id="KW-1185">Reference proteome</keyword>
<feature type="region of interest" description="Disordered" evidence="1">
    <location>
        <begin position="82"/>
        <end position="179"/>
    </location>
</feature>
<organism evidence="3 4">
    <name type="scientific">Cupriavidus numazuensis</name>
    <dbReference type="NCBI Taxonomy" id="221992"/>
    <lineage>
        <taxon>Bacteria</taxon>
        <taxon>Pseudomonadati</taxon>
        <taxon>Pseudomonadota</taxon>
        <taxon>Betaproteobacteria</taxon>
        <taxon>Burkholderiales</taxon>
        <taxon>Burkholderiaceae</taxon>
        <taxon>Cupriavidus</taxon>
    </lineage>
</organism>
<keyword evidence="2" id="KW-0812">Transmembrane</keyword>
<evidence type="ECO:0000313" key="4">
    <source>
        <dbReference type="Proteomes" id="UP000672657"/>
    </source>
</evidence>
<keyword evidence="2" id="KW-0472">Membrane</keyword>
<keyword evidence="2" id="KW-1133">Transmembrane helix</keyword>
<protein>
    <submittedName>
        <fullName evidence="3">Uncharacterized protein</fullName>
    </submittedName>
</protein>